<reference evidence="2 3" key="1">
    <citation type="journal article" date="2016" name="Eur. J. Clin. Microbiol. Infect. Dis.">
        <title>Whole genome sequencing as a tool for phylogenetic analysis of clinical strains of Mitis group streptococci.</title>
        <authorList>
            <person name="Rasmussen L.H."/>
            <person name="Dargis R."/>
            <person name="Hojholt K."/>
            <person name="Christensen J.J."/>
            <person name="Skovgaard O."/>
            <person name="Justesen U.S."/>
            <person name="Rosenvinge F.S."/>
            <person name="Moser C."/>
            <person name="Lukjancenko O."/>
            <person name="Rasmussen S."/>
            <person name="Nielsen X.C."/>
        </authorList>
    </citation>
    <scope>NUCLEOTIDE SEQUENCE [LARGE SCALE GENOMIC DNA]</scope>
    <source>
        <strain evidence="2 3">RH_70047_11</strain>
    </source>
</reference>
<evidence type="ECO:0000313" key="2">
    <source>
        <dbReference type="EMBL" id="ORO78292.1"/>
    </source>
</evidence>
<sequence>MNTDQIISLLSGAGIGAVLSAFLTFINSSKKNKLDFITKERSEWRKDIQAILDDLGKVGKRSEAIQRLKSRINPYGKNLTAEDKDSFYLHDGHIWRLIKKIDISNTEQVEELADYVRLLWKYDWERSKYEIRFDIINSFIYFLLVVEPISNSLLILIKFEELWVQVELFCISILMILGTFHFKEFTKKIKEWTRYELVYFGLLTSAMSISSGFMLYWIIPTSISILKLIILNLLVMSPIAGAIITIILKGSGEEEKYIGTLKKIGNKEN</sequence>
<dbReference type="EMBL" id="NCUY01000031">
    <property type="protein sequence ID" value="ORO78292.1"/>
    <property type="molecule type" value="Genomic_DNA"/>
</dbReference>
<name>A0A1X1IYM7_STROR</name>
<protein>
    <submittedName>
        <fullName evidence="2">Uncharacterized protein</fullName>
    </submittedName>
</protein>
<proteinExistence type="predicted"/>
<keyword evidence="1" id="KW-1133">Transmembrane helix</keyword>
<feature type="transmembrane region" description="Helical" evidence="1">
    <location>
        <begin position="135"/>
        <end position="157"/>
    </location>
</feature>
<feature type="transmembrane region" description="Helical" evidence="1">
    <location>
        <begin position="225"/>
        <end position="248"/>
    </location>
</feature>
<dbReference type="RefSeq" id="WP_084945823.1">
    <property type="nucleotide sequence ID" value="NZ_NCUY01000031.1"/>
</dbReference>
<evidence type="ECO:0000313" key="3">
    <source>
        <dbReference type="Proteomes" id="UP000193326"/>
    </source>
</evidence>
<dbReference type="Proteomes" id="UP000193326">
    <property type="component" value="Unassembled WGS sequence"/>
</dbReference>
<dbReference type="AlphaFoldDB" id="A0A1X1IYM7"/>
<keyword evidence="1" id="KW-0472">Membrane</keyword>
<comment type="caution">
    <text evidence="2">The sequence shown here is derived from an EMBL/GenBank/DDBJ whole genome shotgun (WGS) entry which is preliminary data.</text>
</comment>
<dbReference type="OrthoDB" id="2236138at2"/>
<feature type="transmembrane region" description="Helical" evidence="1">
    <location>
        <begin position="6"/>
        <end position="26"/>
    </location>
</feature>
<keyword evidence="1" id="KW-0812">Transmembrane</keyword>
<gene>
    <name evidence="2" type="ORF">B7707_04435</name>
</gene>
<feature type="transmembrane region" description="Helical" evidence="1">
    <location>
        <begin position="163"/>
        <end position="185"/>
    </location>
</feature>
<accession>A0A1X1IYM7</accession>
<organism evidence="2 3">
    <name type="scientific">Streptococcus oralis subsp. dentisani</name>
    <dbReference type="NCBI Taxonomy" id="1458253"/>
    <lineage>
        <taxon>Bacteria</taxon>
        <taxon>Bacillati</taxon>
        <taxon>Bacillota</taxon>
        <taxon>Bacilli</taxon>
        <taxon>Lactobacillales</taxon>
        <taxon>Streptococcaceae</taxon>
        <taxon>Streptococcus</taxon>
    </lineage>
</organism>
<feature type="transmembrane region" description="Helical" evidence="1">
    <location>
        <begin position="197"/>
        <end position="219"/>
    </location>
</feature>
<evidence type="ECO:0000256" key="1">
    <source>
        <dbReference type="SAM" id="Phobius"/>
    </source>
</evidence>